<evidence type="ECO:0000313" key="3">
    <source>
        <dbReference type="Proteomes" id="UP001428817"/>
    </source>
</evidence>
<feature type="chain" id="PRO_5047203714" evidence="1">
    <location>
        <begin position="22"/>
        <end position="451"/>
    </location>
</feature>
<evidence type="ECO:0000256" key="1">
    <source>
        <dbReference type="SAM" id="SignalP"/>
    </source>
</evidence>
<dbReference type="InterPro" id="IPR050490">
    <property type="entry name" value="Bact_solute-bd_prot1"/>
</dbReference>
<keyword evidence="3" id="KW-1185">Reference proteome</keyword>
<dbReference type="SUPFAM" id="SSF53850">
    <property type="entry name" value="Periplasmic binding protein-like II"/>
    <property type="match status" value="1"/>
</dbReference>
<gene>
    <name evidence="2" type="ORF">GCM10023321_22390</name>
</gene>
<organism evidence="2 3">
    <name type="scientific">Pseudonocardia eucalypti</name>
    <dbReference type="NCBI Taxonomy" id="648755"/>
    <lineage>
        <taxon>Bacteria</taxon>
        <taxon>Bacillati</taxon>
        <taxon>Actinomycetota</taxon>
        <taxon>Actinomycetes</taxon>
        <taxon>Pseudonocardiales</taxon>
        <taxon>Pseudonocardiaceae</taxon>
        <taxon>Pseudonocardia</taxon>
    </lineage>
</organism>
<accession>A0ABP9PW15</accession>
<sequence>MSTSRRALAVLLAGLLAAVLAACGGSPERDPNKVVVVYKEFGGNPVYRQFLLARKTEFERANPGVTVDLQPITASDADYLTRLQLQMRSPRTSPDLVYEDTFQINSDIEAGYLSPLDDRLAAWPDWARFAETAKGAGKASDGRTYGVPDGTDTRGLWFNKEIFARAGLPTDWQPKSWDDVLAAARTIKAKVPGVIPLNVYAGKVGESSSIEGFQMLLAGTGDTLYDQASKKWLVGSRGFTESLQFLKTVYGEGLGPTPQQVLEPNWRYQVAQRLMPKGEVAISLDGSWVSLNWLPSGAAPWPDWSRVLGTAAMPTQHGQAPGRVSMSGGWTWAIPRNAGNPDKAWELVKLLSEQRHHLDWCIINVQIPVRTDVAADPAYTSANPTNGFFASLVPITHYRPAYPLYPRISNEIQVATEAIVTGTADVATAARNYDNQVKVIAGDAVRTASGS</sequence>
<keyword evidence="1" id="KW-0732">Signal</keyword>
<name>A0ABP9PW15_9PSEU</name>
<dbReference type="InterPro" id="IPR006059">
    <property type="entry name" value="SBP"/>
</dbReference>
<evidence type="ECO:0000313" key="2">
    <source>
        <dbReference type="EMBL" id="GAA5152934.1"/>
    </source>
</evidence>
<dbReference type="Pfam" id="PF01547">
    <property type="entry name" value="SBP_bac_1"/>
    <property type="match status" value="1"/>
</dbReference>
<dbReference type="PROSITE" id="PS51257">
    <property type="entry name" value="PROKAR_LIPOPROTEIN"/>
    <property type="match status" value="1"/>
</dbReference>
<feature type="signal peptide" evidence="1">
    <location>
        <begin position="1"/>
        <end position="21"/>
    </location>
</feature>
<proteinExistence type="predicted"/>
<dbReference type="Proteomes" id="UP001428817">
    <property type="component" value="Unassembled WGS sequence"/>
</dbReference>
<dbReference type="PANTHER" id="PTHR43649">
    <property type="entry name" value="ARABINOSE-BINDING PROTEIN-RELATED"/>
    <property type="match status" value="1"/>
</dbReference>
<dbReference type="Gene3D" id="3.40.190.10">
    <property type="entry name" value="Periplasmic binding protein-like II"/>
    <property type="match status" value="2"/>
</dbReference>
<dbReference type="EMBL" id="BAABJP010000008">
    <property type="protein sequence ID" value="GAA5152934.1"/>
    <property type="molecule type" value="Genomic_DNA"/>
</dbReference>
<dbReference type="PANTHER" id="PTHR43649:SF14">
    <property type="entry name" value="BLR3389 PROTEIN"/>
    <property type="match status" value="1"/>
</dbReference>
<protein>
    <submittedName>
        <fullName evidence="2">Extracellular solute-binding protein</fullName>
    </submittedName>
</protein>
<comment type="caution">
    <text evidence="2">The sequence shown here is derived from an EMBL/GenBank/DDBJ whole genome shotgun (WGS) entry which is preliminary data.</text>
</comment>
<reference evidence="3" key="1">
    <citation type="journal article" date="2019" name="Int. J. Syst. Evol. Microbiol.">
        <title>The Global Catalogue of Microorganisms (GCM) 10K type strain sequencing project: providing services to taxonomists for standard genome sequencing and annotation.</title>
        <authorList>
            <consortium name="The Broad Institute Genomics Platform"/>
            <consortium name="The Broad Institute Genome Sequencing Center for Infectious Disease"/>
            <person name="Wu L."/>
            <person name="Ma J."/>
        </authorList>
    </citation>
    <scope>NUCLEOTIDE SEQUENCE [LARGE SCALE GENOMIC DNA]</scope>
    <source>
        <strain evidence="3">JCM 18303</strain>
    </source>
</reference>
<dbReference type="RefSeq" id="WP_185061987.1">
    <property type="nucleotide sequence ID" value="NZ_BAABJP010000008.1"/>
</dbReference>